<accession>A0A7T5R4H1</accession>
<reference evidence="4 5" key="1">
    <citation type="submission" date="2020-07" db="EMBL/GenBank/DDBJ databases">
        <title>Huge and variable diversity of episymbiotic CPR bacteria and DPANN archaea in groundwater ecosystems.</title>
        <authorList>
            <person name="He C.Y."/>
            <person name="Keren R."/>
            <person name="Whittaker M."/>
            <person name="Farag I.F."/>
            <person name="Doudna J."/>
            <person name="Cate J.H.D."/>
            <person name="Banfield J.F."/>
        </authorList>
    </citation>
    <scope>NUCLEOTIDE SEQUENCE [LARGE SCALE GENOMIC DNA]</scope>
    <source>
        <strain evidence="4">NC_groundwater_70_Ag_B-0.1um_54_66</strain>
    </source>
</reference>
<dbReference type="PANTHER" id="PTHR43240">
    <property type="entry name" value="1,4-DIHYDROXY-2-NAPHTHOYL-COA THIOESTERASE 1"/>
    <property type="match status" value="1"/>
</dbReference>
<dbReference type="SUPFAM" id="SSF54637">
    <property type="entry name" value="Thioesterase/thiol ester dehydrase-isomerase"/>
    <property type="match status" value="1"/>
</dbReference>
<sequence>MIWHKAYTLADMKDLMTHDNIVEHVGIEFVEIGEDFLKLRMPVDRRTHQIHGILHGGATCVLTETAGSIASLMCVNPDTHYAVGSTITCNHLRPVKSGYVTATVCPVHLGRTKHVWDIQVHDDSGKLVAKSELTCAVTAKTSA</sequence>
<name>A0A7T5R4H1_9BACT</name>
<dbReference type="GO" id="GO:0061522">
    <property type="term" value="F:1,4-dihydroxy-2-naphthoyl-CoA thioesterase activity"/>
    <property type="evidence" value="ECO:0007669"/>
    <property type="project" value="TreeGrafter"/>
</dbReference>
<dbReference type="InterPro" id="IPR003736">
    <property type="entry name" value="PAAI_dom"/>
</dbReference>
<dbReference type="Gene3D" id="3.10.129.10">
    <property type="entry name" value="Hotdog Thioesterase"/>
    <property type="match status" value="1"/>
</dbReference>
<evidence type="ECO:0000313" key="4">
    <source>
        <dbReference type="EMBL" id="QQG37254.1"/>
    </source>
</evidence>
<dbReference type="InterPro" id="IPR006683">
    <property type="entry name" value="Thioestr_dom"/>
</dbReference>
<protein>
    <submittedName>
        <fullName evidence="4">Hotdog fold thioesterase</fullName>
    </submittedName>
</protein>
<keyword evidence="2" id="KW-0378">Hydrolase</keyword>
<dbReference type="Pfam" id="PF03061">
    <property type="entry name" value="4HBT"/>
    <property type="match status" value="1"/>
</dbReference>
<gene>
    <name evidence="4" type="ORF">HYS17_05700</name>
</gene>
<evidence type="ECO:0000259" key="3">
    <source>
        <dbReference type="Pfam" id="PF03061"/>
    </source>
</evidence>
<dbReference type="Proteomes" id="UP000595362">
    <property type="component" value="Chromosome"/>
</dbReference>
<dbReference type="AlphaFoldDB" id="A0A7T5R4H1"/>
<feature type="domain" description="Thioesterase" evidence="3">
    <location>
        <begin position="51"/>
        <end position="129"/>
    </location>
</feature>
<evidence type="ECO:0000256" key="2">
    <source>
        <dbReference type="ARBA" id="ARBA00022801"/>
    </source>
</evidence>
<evidence type="ECO:0000256" key="1">
    <source>
        <dbReference type="ARBA" id="ARBA00008324"/>
    </source>
</evidence>
<proteinExistence type="inferred from homology"/>
<evidence type="ECO:0000313" key="5">
    <source>
        <dbReference type="Proteomes" id="UP000595362"/>
    </source>
</evidence>
<dbReference type="PANTHER" id="PTHR43240:SF5">
    <property type="entry name" value="1,4-DIHYDROXY-2-NAPHTHOYL-COA THIOESTERASE 1"/>
    <property type="match status" value="1"/>
</dbReference>
<dbReference type="CDD" id="cd03443">
    <property type="entry name" value="PaaI_thioesterase"/>
    <property type="match status" value="1"/>
</dbReference>
<comment type="similarity">
    <text evidence="1">Belongs to the thioesterase PaaI family.</text>
</comment>
<dbReference type="InterPro" id="IPR029069">
    <property type="entry name" value="HotDog_dom_sf"/>
</dbReference>
<dbReference type="GO" id="GO:0005829">
    <property type="term" value="C:cytosol"/>
    <property type="evidence" value="ECO:0007669"/>
    <property type="project" value="TreeGrafter"/>
</dbReference>
<organism evidence="4 5">
    <name type="scientific">Micavibrio aeruginosavorus</name>
    <dbReference type="NCBI Taxonomy" id="349221"/>
    <lineage>
        <taxon>Bacteria</taxon>
        <taxon>Pseudomonadati</taxon>
        <taxon>Bdellovibrionota</taxon>
        <taxon>Bdellovibrionia</taxon>
        <taxon>Bdellovibrionales</taxon>
        <taxon>Pseudobdellovibrionaceae</taxon>
        <taxon>Micavibrio</taxon>
    </lineage>
</organism>
<dbReference type="EMBL" id="CP066681">
    <property type="protein sequence ID" value="QQG37254.1"/>
    <property type="molecule type" value="Genomic_DNA"/>
</dbReference>
<dbReference type="NCBIfam" id="TIGR00369">
    <property type="entry name" value="unchar_dom_1"/>
    <property type="match status" value="1"/>
</dbReference>